<dbReference type="SUPFAM" id="SSF48452">
    <property type="entry name" value="TPR-like"/>
    <property type="match status" value="3"/>
</dbReference>
<keyword evidence="2" id="KW-1185">Reference proteome</keyword>
<evidence type="ECO:0000313" key="1">
    <source>
        <dbReference type="EMBL" id="KAL2059483.1"/>
    </source>
</evidence>
<dbReference type="Gene3D" id="3.40.50.300">
    <property type="entry name" value="P-loop containing nucleotide triphosphate hydrolases"/>
    <property type="match status" value="1"/>
</dbReference>
<dbReference type="EMBL" id="JBHFEH010000001">
    <property type="protein sequence ID" value="KAL2059483.1"/>
    <property type="molecule type" value="Genomic_DNA"/>
</dbReference>
<dbReference type="Gene3D" id="1.25.40.10">
    <property type="entry name" value="Tetratricopeptide repeat domain"/>
    <property type="match status" value="2"/>
</dbReference>
<reference evidence="1 2" key="1">
    <citation type="submission" date="2024-09" db="EMBL/GenBank/DDBJ databases">
        <title>Rethinking Asexuality: The Enigmatic Case of Functional Sexual Genes in Lepraria (Stereocaulaceae).</title>
        <authorList>
            <person name="Doellman M."/>
            <person name="Sun Y."/>
            <person name="Barcenas-Pena A."/>
            <person name="Lumbsch H.T."/>
            <person name="Grewe F."/>
        </authorList>
    </citation>
    <scope>NUCLEOTIDE SEQUENCE [LARGE SCALE GENOMIC DNA]</scope>
    <source>
        <strain evidence="1 2">Grewe 0041</strain>
    </source>
</reference>
<dbReference type="InterPro" id="IPR011990">
    <property type="entry name" value="TPR-like_helical_dom_sf"/>
</dbReference>
<dbReference type="InterPro" id="IPR019734">
    <property type="entry name" value="TPR_rpt"/>
</dbReference>
<name>A0ABR4BSE2_9LECA</name>
<dbReference type="Gene3D" id="3.40.50.1820">
    <property type="entry name" value="alpha/beta hydrolase"/>
    <property type="match status" value="1"/>
</dbReference>
<dbReference type="SMART" id="SM00028">
    <property type="entry name" value="TPR"/>
    <property type="match status" value="4"/>
</dbReference>
<dbReference type="PANTHER" id="PTHR46082:SF6">
    <property type="entry name" value="AAA+ ATPASE DOMAIN-CONTAINING PROTEIN-RELATED"/>
    <property type="match status" value="1"/>
</dbReference>
<organism evidence="1 2">
    <name type="scientific">Lepraria finkii</name>
    <dbReference type="NCBI Taxonomy" id="1340010"/>
    <lineage>
        <taxon>Eukaryota</taxon>
        <taxon>Fungi</taxon>
        <taxon>Dikarya</taxon>
        <taxon>Ascomycota</taxon>
        <taxon>Pezizomycotina</taxon>
        <taxon>Lecanoromycetes</taxon>
        <taxon>OSLEUM clade</taxon>
        <taxon>Lecanoromycetidae</taxon>
        <taxon>Lecanorales</taxon>
        <taxon>Lecanorineae</taxon>
        <taxon>Stereocaulaceae</taxon>
        <taxon>Lepraria</taxon>
    </lineage>
</organism>
<accession>A0ABR4BSE2</accession>
<dbReference type="InterPro" id="IPR029058">
    <property type="entry name" value="AB_hydrolase_fold"/>
</dbReference>
<dbReference type="SUPFAM" id="SSF52540">
    <property type="entry name" value="P-loop containing nucleoside triphosphate hydrolases"/>
    <property type="match status" value="1"/>
</dbReference>
<dbReference type="Pfam" id="PF13374">
    <property type="entry name" value="TPR_10"/>
    <property type="match status" value="1"/>
</dbReference>
<proteinExistence type="predicted"/>
<dbReference type="Pfam" id="PF13424">
    <property type="entry name" value="TPR_12"/>
    <property type="match status" value="3"/>
</dbReference>
<gene>
    <name evidence="1" type="ORF">ABVK25_000776</name>
</gene>
<dbReference type="SUPFAM" id="SSF53474">
    <property type="entry name" value="alpha/beta-Hydrolases"/>
    <property type="match status" value="1"/>
</dbReference>
<dbReference type="InterPro" id="IPR027417">
    <property type="entry name" value="P-loop_NTPase"/>
</dbReference>
<dbReference type="Proteomes" id="UP001590951">
    <property type="component" value="Unassembled WGS sequence"/>
</dbReference>
<protein>
    <submittedName>
        <fullName evidence="1">Uncharacterized protein</fullName>
    </submittedName>
</protein>
<dbReference type="PANTHER" id="PTHR46082">
    <property type="entry name" value="ATP/GTP-BINDING PROTEIN-RELATED"/>
    <property type="match status" value="1"/>
</dbReference>
<sequence>MPLHQLKQASVKRHGSDNGSEKLSIDIVAVHGLEENSTEAWTDPETKILWLRDLLPEALNVARILTFGYNASATSFYGDRSADRIQQHAQTLIADMQADRSLEGCAERPVIFICHGLGGILVKKALAYSSTRTSKYVEHLHSIFVSTYAVLFFGTPHHGIDRGNWLPLEGGKRDRERPWKDSQLLSVIEKDSETLQAITDQFTPLMKQFHIFFFWEEIETHFGDRKMFVVEESSAAPIIDNTERAGIYGDHSQMVRFSSIQTSSYRTVIEALVRYCRNAPPIISRRWQQAGETLARARSNEAFELAGTAFDIHNNNQPFQFERKISERPRNRHFRIPQVVSSIFTGREEASQVVEEAFWGPEAEEFPHQQRRYVIHGIGGSGKTQFCSKFAQDHRERFWGVFWIDATSTETAKESFAKIGRLGEMEATQSAGKHWLSNLEDPWLLIINNADEPSLDLPSLFPEGERGHILVTTRNPNFRVHGTVGSTEFKGLKQKDALLLLLRAADTPRPWNSSVENMGIRITDALGCLALALIQAGALILQRVCGMGDYLDFYSQYRKRVAARRSSTASTEEDRFTVYATWEHSLDSLDLRHTEASTDAAQLLSIVAFFHFEHIRVDIFTRALANRTKATQNTAKPSFLARLFNGIFARIQPPPVLPEFLRPGPSELDPYRIRRALHELCSFSLISYDGKDDSFSLHPVVHSWARDRLESGKQALWAQVAVNVLAESIQLPPSDAGETYEDYRRDILAHLDLCLQACPIQILDYESLFGGLKFPIALMLQHTWLFVFRHQVLTAAKFGYVYAERGRFHEAAGLLAKVKDALVQSRGYRNDMTMKTMLGLAGTYWGLGRLEEAVVLQKIVVDARTQTLGLDHEETLSAMDQLGRSYWLNGQYNEALELQTVTVERAKSKLGSTHEATLMAIDNLGVTYGSWQRFEESRNMHQQVLAARKKSLGPTHLDTLLAVNNLAMALNDLGDLENAKILMTEVHEQRKSKLGKEHPWTLWALCNLAKINTALKLFHEAEDMLTGGVEAAKRSLGDDHLGVLMGVGELARVYAFQGRFKEAEGLSKDLLPRLESSRGLDHPDTVYALFKMAQLYEMQNRFDEAIDACVLAEERAQTKLTERHPMTKDISSRLQRLKEHERHNSEDQRVMTERPNPLHHRRISRETARINTW</sequence>
<dbReference type="InterPro" id="IPR053137">
    <property type="entry name" value="NLR-like"/>
</dbReference>
<evidence type="ECO:0000313" key="2">
    <source>
        <dbReference type="Proteomes" id="UP001590951"/>
    </source>
</evidence>
<comment type="caution">
    <text evidence="1">The sequence shown here is derived from an EMBL/GenBank/DDBJ whole genome shotgun (WGS) entry which is preliminary data.</text>
</comment>